<feature type="domain" description="C2H2-type" evidence="10">
    <location>
        <begin position="740"/>
        <end position="767"/>
    </location>
</feature>
<sequence>MSADRESSNLTERCRICLVDHGCMTSLQSNRVEIKLKDLIKCTCIDIKYEENLPAVICHVCLYKLNMWSEFKERFIQSNKVLLEQLEISEVSDNVNKDSSQSGNCVTNAAKRKHKNNEDKNSDTEQKKIKIDVSSSQETNDHTNQYILDTIYISSDDESNHNNTKDNGKQENSGSGPTKARLLPAKRGRNIERRKASTKRWVERKKALLAATGENVSDTDSIGSDDVQLSPVQKARAKTNVDKELERQKKVARVLKGLETNLTDKYVALSEEGTNSDVRRTRLSSEQQSNTSQQRNRNSLLKQVTKRNIEGVRSSLDSSMERENSISLTDNVMCQMRAKNSIMQTDQTFTPSVLKSTFMIDDITYAVTSTLSLMDPSNHEVDLNNLTVDSKNPNIDENNRETNTDIIDAVQLRRIHPLTMKTNDNNDKYVERCLTIEVQNDNLPIMKRIQSDVASFVEKEMKNRIFSLNDDIAKTDKTNGVKTSTTNQKLDQRVKEMIIWAIKNNFSTLTNQENDDESCSQGSTTFSPTSAKTVINSPKYQPKVILERLDVEKESKHYKINNDYVLKPTISRSKLAGPFSVIARKRQSIPPIRYNDYNVTSLTDSDSEALDDDTITQKTSGAINSKTNLNPKELAIFHKSVENKINQNADRTEGVNTKGATTQNHICGVCGLSFSTRKDAETHVRTHKVSSVMQNNVPQTATSPQKSRQGNQKKVMRCRRCHEIVETRLVKNHVCKMPLHKCYVCDSMFRTKNHLAKHLESHDNSKFNVISTIGNKLNNNASALKKTVKVQETETAKKIQTLTGEKNDIQSDKISSTGVKLESTESILKKPKETYTCFVCDTIFTDEEVLKDHLQKHCDDLSEGEQSNSKEQYQCAICGNTLESDQALEEHVGKHLFDDEDDNPNLISIDQGNENNKLQETYHCGQCLEAFESEMLLEIHMQAHEEEVAIAEWEKQGMMVYQYQCMLCDELFNTQEELAKHLDIHNANTQICQLCDKPFRSLEDLQEHVATH</sequence>
<keyword evidence="2" id="KW-0677">Repeat</keyword>
<dbReference type="PANTHER" id="PTHR24388:SF104">
    <property type="entry name" value="AT-RICH BINDING PROTEIN-RELATED"/>
    <property type="match status" value="1"/>
</dbReference>
<evidence type="ECO:0000313" key="13">
    <source>
        <dbReference type="Proteomes" id="UP001430953"/>
    </source>
</evidence>
<evidence type="ECO:0000256" key="1">
    <source>
        <dbReference type="ARBA" id="ARBA00022723"/>
    </source>
</evidence>
<evidence type="ECO:0000256" key="8">
    <source>
        <dbReference type="PROSITE-ProRule" id="PRU01263"/>
    </source>
</evidence>
<feature type="compositionally biased region" description="Polar residues" evidence="9">
    <location>
        <begin position="93"/>
        <end position="107"/>
    </location>
</feature>
<dbReference type="InterPro" id="IPR012934">
    <property type="entry name" value="Znf_AD"/>
</dbReference>
<comment type="caution">
    <text evidence="12">The sequence shown here is derived from an EMBL/GenBank/DDBJ whole genome shotgun (WGS) entry which is preliminary data.</text>
</comment>
<feature type="binding site" evidence="8">
    <location>
        <position position="58"/>
    </location>
    <ligand>
        <name>Zn(2+)</name>
        <dbReference type="ChEBI" id="CHEBI:29105"/>
    </ligand>
</feature>
<dbReference type="Gene3D" id="3.40.1800.20">
    <property type="match status" value="1"/>
</dbReference>
<feature type="region of interest" description="Disordered" evidence="9">
    <location>
        <begin position="93"/>
        <end position="140"/>
    </location>
</feature>
<evidence type="ECO:0000256" key="5">
    <source>
        <dbReference type="ARBA" id="ARBA00023242"/>
    </source>
</evidence>
<feature type="compositionally biased region" description="Basic and acidic residues" evidence="9">
    <location>
        <begin position="116"/>
        <end position="131"/>
    </location>
</feature>
<evidence type="ECO:0000256" key="7">
    <source>
        <dbReference type="PROSITE-ProRule" id="PRU00042"/>
    </source>
</evidence>
<organism evidence="12 13">
    <name type="scientific">Cardiocondyla obscurior</name>
    <dbReference type="NCBI Taxonomy" id="286306"/>
    <lineage>
        <taxon>Eukaryota</taxon>
        <taxon>Metazoa</taxon>
        <taxon>Ecdysozoa</taxon>
        <taxon>Arthropoda</taxon>
        <taxon>Hexapoda</taxon>
        <taxon>Insecta</taxon>
        <taxon>Pterygota</taxon>
        <taxon>Neoptera</taxon>
        <taxon>Endopterygota</taxon>
        <taxon>Hymenoptera</taxon>
        <taxon>Apocrita</taxon>
        <taxon>Aculeata</taxon>
        <taxon>Formicoidea</taxon>
        <taxon>Formicidae</taxon>
        <taxon>Myrmicinae</taxon>
        <taxon>Cardiocondyla</taxon>
    </lineage>
</organism>
<dbReference type="Gene3D" id="3.30.160.60">
    <property type="entry name" value="Classic Zinc Finger"/>
    <property type="match status" value="3"/>
</dbReference>
<dbReference type="AlphaFoldDB" id="A0AAW2EY14"/>
<evidence type="ECO:0000256" key="2">
    <source>
        <dbReference type="ARBA" id="ARBA00022737"/>
    </source>
</evidence>
<feature type="domain" description="C2H2-type" evidence="10">
    <location>
        <begin position="873"/>
        <end position="900"/>
    </location>
</feature>
<dbReference type="GO" id="GO:0000981">
    <property type="term" value="F:DNA-binding transcription factor activity, RNA polymerase II-specific"/>
    <property type="evidence" value="ECO:0007669"/>
    <property type="project" value="TreeGrafter"/>
</dbReference>
<feature type="compositionally biased region" description="Low complexity" evidence="9">
    <location>
        <begin position="284"/>
        <end position="299"/>
    </location>
</feature>
<reference evidence="12 13" key="1">
    <citation type="submission" date="2023-03" db="EMBL/GenBank/DDBJ databases">
        <title>High recombination rates correlate with genetic variation in Cardiocondyla obscurior ants.</title>
        <authorList>
            <person name="Errbii M."/>
        </authorList>
    </citation>
    <scope>NUCLEOTIDE SEQUENCE [LARGE SCALE GENOMIC DNA]</scope>
    <source>
        <strain evidence="12">Alpha-2009</strain>
        <tissue evidence="12">Whole body</tissue>
    </source>
</reference>
<accession>A0AAW2EY14</accession>
<dbReference type="GO" id="GO:0008270">
    <property type="term" value="F:zinc ion binding"/>
    <property type="evidence" value="ECO:0007669"/>
    <property type="project" value="UniProtKB-UniRule"/>
</dbReference>
<dbReference type="InterPro" id="IPR050527">
    <property type="entry name" value="Snail/Krueppel_Znf"/>
</dbReference>
<dbReference type="GO" id="GO:0000978">
    <property type="term" value="F:RNA polymerase II cis-regulatory region sequence-specific DNA binding"/>
    <property type="evidence" value="ECO:0007669"/>
    <property type="project" value="TreeGrafter"/>
</dbReference>
<feature type="binding site" evidence="8">
    <location>
        <position position="14"/>
    </location>
    <ligand>
        <name>Zn(2+)</name>
        <dbReference type="ChEBI" id="CHEBI:29105"/>
    </ligand>
</feature>
<keyword evidence="4 8" id="KW-0862">Zinc</keyword>
<protein>
    <submittedName>
        <fullName evidence="12">Uncharacterized protein</fullName>
    </submittedName>
</protein>
<dbReference type="SMART" id="SM00868">
    <property type="entry name" value="zf-AD"/>
    <property type="match status" value="1"/>
</dbReference>
<gene>
    <name evidence="12" type="ORF">PUN28_015429</name>
</gene>
<dbReference type="InterPro" id="IPR036236">
    <property type="entry name" value="Znf_C2H2_sf"/>
</dbReference>
<evidence type="ECO:0000256" key="4">
    <source>
        <dbReference type="ARBA" id="ARBA00022833"/>
    </source>
</evidence>
<dbReference type="GO" id="GO:0005634">
    <property type="term" value="C:nucleus"/>
    <property type="evidence" value="ECO:0007669"/>
    <property type="project" value="InterPro"/>
</dbReference>
<dbReference type="Pfam" id="PF12874">
    <property type="entry name" value="zf-met"/>
    <property type="match status" value="1"/>
</dbReference>
<proteinExistence type="inferred from homology"/>
<keyword evidence="13" id="KW-1185">Reference proteome</keyword>
<feature type="binding site" evidence="8">
    <location>
        <position position="61"/>
    </location>
    <ligand>
        <name>Zn(2+)</name>
        <dbReference type="ChEBI" id="CHEBI:29105"/>
    </ligand>
</feature>
<dbReference type="SMART" id="SM00355">
    <property type="entry name" value="ZnF_C2H2"/>
    <property type="match status" value="7"/>
</dbReference>
<feature type="domain" description="C2H2-type" evidence="10">
    <location>
        <begin position="963"/>
        <end position="990"/>
    </location>
</feature>
<evidence type="ECO:0000256" key="3">
    <source>
        <dbReference type="ARBA" id="ARBA00022771"/>
    </source>
</evidence>
<feature type="domain" description="C2H2-type" evidence="10">
    <location>
        <begin position="990"/>
        <end position="1012"/>
    </location>
</feature>
<dbReference type="PANTHER" id="PTHR24388">
    <property type="entry name" value="ZINC FINGER PROTEIN"/>
    <property type="match status" value="1"/>
</dbReference>
<comment type="similarity">
    <text evidence="6">Belongs to the snail C2H2-type zinc-finger protein family.</text>
</comment>
<name>A0AAW2EY14_9HYME</name>
<dbReference type="SUPFAM" id="SSF57667">
    <property type="entry name" value="beta-beta-alpha zinc fingers"/>
    <property type="match status" value="2"/>
</dbReference>
<feature type="binding site" evidence="8">
    <location>
        <position position="17"/>
    </location>
    <ligand>
        <name>Zn(2+)</name>
        <dbReference type="ChEBI" id="CHEBI:29105"/>
    </ligand>
</feature>
<feature type="domain" description="C2H2-type" evidence="10">
    <location>
        <begin position="665"/>
        <end position="687"/>
    </location>
</feature>
<feature type="region of interest" description="Disordered" evidence="9">
    <location>
        <begin position="155"/>
        <end position="182"/>
    </location>
</feature>
<evidence type="ECO:0000259" key="11">
    <source>
        <dbReference type="PROSITE" id="PS51915"/>
    </source>
</evidence>
<evidence type="ECO:0000313" key="12">
    <source>
        <dbReference type="EMBL" id="KAL0106890.1"/>
    </source>
</evidence>
<dbReference type="SUPFAM" id="SSF57716">
    <property type="entry name" value="Glucocorticoid receptor-like (DNA-binding domain)"/>
    <property type="match status" value="1"/>
</dbReference>
<dbReference type="Pfam" id="PF00096">
    <property type="entry name" value="zf-C2H2"/>
    <property type="match status" value="2"/>
</dbReference>
<feature type="domain" description="C2H2-type" evidence="10">
    <location>
        <begin position="922"/>
        <end position="949"/>
    </location>
</feature>
<evidence type="ECO:0000256" key="6">
    <source>
        <dbReference type="ARBA" id="ARBA00037948"/>
    </source>
</evidence>
<dbReference type="PROSITE" id="PS50157">
    <property type="entry name" value="ZINC_FINGER_C2H2_2"/>
    <property type="match status" value="7"/>
</dbReference>
<evidence type="ECO:0000259" key="10">
    <source>
        <dbReference type="PROSITE" id="PS50157"/>
    </source>
</evidence>
<keyword evidence="3 7" id="KW-0863">Zinc-finger</keyword>
<feature type="domain" description="ZAD" evidence="11">
    <location>
        <begin position="12"/>
        <end position="85"/>
    </location>
</feature>
<dbReference type="EMBL" id="JADYXP020000017">
    <property type="protein sequence ID" value="KAL0106890.1"/>
    <property type="molecule type" value="Genomic_DNA"/>
</dbReference>
<feature type="domain" description="C2H2-type" evidence="10">
    <location>
        <begin position="835"/>
        <end position="862"/>
    </location>
</feature>
<dbReference type="InterPro" id="IPR013087">
    <property type="entry name" value="Znf_C2H2_type"/>
</dbReference>
<dbReference type="PROSITE" id="PS00028">
    <property type="entry name" value="ZINC_FINGER_C2H2_1"/>
    <property type="match status" value="7"/>
</dbReference>
<dbReference type="PROSITE" id="PS51915">
    <property type="entry name" value="ZAD"/>
    <property type="match status" value="1"/>
</dbReference>
<dbReference type="Proteomes" id="UP001430953">
    <property type="component" value="Unassembled WGS sequence"/>
</dbReference>
<dbReference type="Pfam" id="PF07776">
    <property type="entry name" value="zf-AD"/>
    <property type="match status" value="1"/>
</dbReference>
<evidence type="ECO:0000256" key="9">
    <source>
        <dbReference type="SAM" id="MobiDB-lite"/>
    </source>
</evidence>
<feature type="compositionally biased region" description="Basic and acidic residues" evidence="9">
    <location>
        <begin position="158"/>
        <end position="169"/>
    </location>
</feature>
<keyword evidence="1 8" id="KW-0479">Metal-binding</keyword>
<keyword evidence="5" id="KW-0539">Nucleus</keyword>
<feature type="region of interest" description="Disordered" evidence="9">
    <location>
        <begin position="272"/>
        <end position="323"/>
    </location>
</feature>